<gene>
    <name evidence="2" type="primary">CSON012519</name>
</gene>
<name>A0A336LMF5_CULSO</name>
<reference evidence="1" key="1">
    <citation type="submission" date="2018-04" db="EMBL/GenBank/DDBJ databases">
        <authorList>
            <person name="Go L.Y."/>
            <person name="Mitchell J.A."/>
        </authorList>
    </citation>
    <scope>NUCLEOTIDE SEQUENCE</scope>
    <source>
        <tissue evidence="1">Whole organism</tissue>
    </source>
</reference>
<reference evidence="2" key="2">
    <citation type="submission" date="2018-07" db="EMBL/GenBank/DDBJ databases">
        <authorList>
            <person name="Quirk P.G."/>
            <person name="Krulwich T.A."/>
        </authorList>
    </citation>
    <scope>NUCLEOTIDE SEQUENCE</scope>
</reference>
<evidence type="ECO:0000313" key="2">
    <source>
        <dbReference type="EMBL" id="SSX19166.1"/>
    </source>
</evidence>
<dbReference type="VEuPathDB" id="VectorBase:CSON012519"/>
<protein>
    <submittedName>
        <fullName evidence="2">CSON012519 protein</fullName>
    </submittedName>
</protein>
<proteinExistence type="predicted"/>
<dbReference type="EMBL" id="UFQS01000059">
    <property type="protein sequence ID" value="SSW98780.1"/>
    <property type="molecule type" value="Genomic_DNA"/>
</dbReference>
<accession>A0A336LMF5</accession>
<dbReference type="EMBL" id="UFQT01000059">
    <property type="protein sequence ID" value="SSX19166.1"/>
    <property type="molecule type" value="Genomic_DNA"/>
</dbReference>
<organism evidence="2">
    <name type="scientific">Culicoides sonorensis</name>
    <name type="common">Biting midge</name>
    <dbReference type="NCBI Taxonomy" id="179676"/>
    <lineage>
        <taxon>Eukaryota</taxon>
        <taxon>Metazoa</taxon>
        <taxon>Ecdysozoa</taxon>
        <taxon>Arthropoda</taxon>
        <taxon>Hexapoda</taxon>
        <taxon>Insecta</taxon>
        <taxon>Pterygota</taxon>
        <taxon>Neoptera</taxon>
        <taxon>Endopterygota</taxon>
        <taxon>Diptera</taxon>
        <taxon>Nematocera</taxon>
        <taxon>Chironomoidea</taxon>
        <taxon>Ceratopogonidae</taxon>
        <taxon>Ceratopogoninae</taxon>
        <taxon>Culicoides</taxon>
        <taxon>Monoculicoides</taxon>
    </lineage>
</organism>
<sequence>MVISTDPILFLCIGK</sequence>
<evidence type="ECO:0000313" key="1">
    <source>
        <dbReference type="EMBL" id="SSW98780.1"/>
    </source>
</evidence>